<dbReference type="Gene3D" id="3.40.190.290">
    <property type="match status" value="1"/>
</dbReference>
<dbReference type="Gene3D" id="1.10.10.10">
    <property type="entry name" value="Winged helix-like DNA-binding domain superfamily/Winged helix DNA-binding domain"/>
    <property type="match status" value="1"/>
</dbReference>
<dbReference type="Proteomes" id="UP001596422">
    <property type="component" value="Unassembled WGS sequence"/>
</dbReference>
<dbReference type="InterPro" id="IPR036390">
    <property type="entry name" value="WH_DNA-bd_sf"/>
</dbReference>
<evidence type="ECO:0000256" key="4">
    <source>
        <dbReference type="ARBA" id="ARBA00023163"/>
    </source>
</evidence>
<dbReference type="InterPro" id="IPR058163">
    <property type="entry name" value="LysR-type_TF_proteobact-type"/>
</dbReference>
<comment type="similarity">
    <text evidence="1">Belongs to the LysR transcriptional regulatory family.</text>
</comment>
<evidence type="ECO:0000256" key="3">
    <source>
        <dbReference type="ARBA" id="ARBA00023125"/>
    </source>
</evidence>
<accession>A0ABW2A8X1</accession>
<sequence>MSKQVAMLEQHFNARLLNRTTRSLNVTDIGDAVYHQCKRVLEEVGHTENLVAGLQGEPRGLLRISCNMTFGQLVLAKALPEFMARYPEVRVEVTLDDRTPDMVREGHDLMIRVKGLQLPDSSLVARKLCDLPMFVCATPEYLASKGVPDCPQALRQHNCLIFVHAENAHQWLVSMPGQTPEPVEVSGDLRANNSLVVREAVLAHRGIANLASFVIAPLVASGEIVPVFPQARPECLAVYVFFPSRESTTLKISRFVEFFEAWLADNLPQTLTDANTGDS</sequence>
<dbReference type="SUPFAM" id="SSF53850">
    <property type="entry name" value="Periplasmic binding protein-like II"/>
    <property type="match status" value="1"/>
</dbReference>
<dbReference type="InterPro" id="IPR036388">
    <property type="entry name" value="WH-like_DNA-bd_sf"/>
</dbReference>
<dbReference type="PROSITE" id="PS50931">
    <property type="entry name" value="HTH_LYSR"/>
    <property type="match status" value="1"/>
</dbReference>
<dbReference type="CDD" id="cd08422">
    <property type="entry name" value="PBP2_CrgA_like"/>
    <property type="match status" value="1"/>
</dbReference>
<dbReference type="EMBL" id="JBHSWE010000001">
    <property type="protein sequence ID" value="MFC6673985.1"/>
    <property type="molecule type" value="Genomic_DNA"/>
</dbReference>
<dbReference type="Pfam" id="PF03466">
    <property type="entry name" value="LysR_substrate"/>
    <property type="match status" value="1"/>
</dbReference>
<evidence type="ECO:0000256" key="1">
    <source>
        <dbReference type="ARBA" id="ARBA00009437"/>
    </source>
</evidence>
<reference evidence="7" key="3">
    <citation type="submission" date="2024-09" db="EMBL/GenBank/DDBJ databases">
        <authorList>
            <person name="Sun Q."/>
            <person name="Mori K."/>
        </authorList>
    </citation>
    <scope>NUCLEOTIDE SEQUENCE</scope>
    <source>
        <strain evidence="7">NBRC 111756</strain>
    </source>
</reference>
<keyword evidence="4" id="KW-0804">Transcription</keyword>
<dbReference type="InterPro" id="IPR000847">
    <property type="entry name" value="LysR_HTH_N"/>
</dbReference>
<keyword evidence="3" id="KW-0238">DNA-binding</keyword>
<reference evidence="8" key="2">
    <citation type="journal article" date="2019" name="Int. J. Syst. Evol. Microbiol.">
        <title>The Global Catalogue of Microorganisms (GCM) 10K type strain sequencing project: providing services to taxonomists for standard genome sequencing and annotation.</title>
        <authorList>
            <consortium name="The Broad Institute Genomics Platform"/>
            <consortium name="The Broad Institute Genome Sequencing Center for Infectious Disease"/>
            <person name="Wu L."/>
            <person name="Ma J."/>
        </authorList>
    </citation>
    <scope>NUCLEOTIDE SEQUENCE [LARGE SCALE GENOMIC DNA]</scope>
    <source>
        <strain evidence="8">NBRC 111756</strain>
    </source>
</reference>
<name>A0ABW2A8X1_9GAMM</name>
<protein>
    <submittedName>
        <fullName evidence="7">LysR substrate-binding domain-containing protein</fullName>
    </submittedName>
</protein>
<feature type="domain" description="HTH lysR-type" evidence="5">
    <location>
        <begin position="1"/>
        <end position="27"/>
    </location>
</feature>
<proteinExistence type="inferred from homology"/>
<evidence type="ECO:0000313" key="8">
    <source>
        <dbReference type="Proteomes" id="UP001596422"/>
    </source>
</evidence>
<dbReference type="PANTHER" id="PTHR30537">
    <property type="entry name" value="HTH-TYPE TRANSCRIPTIONAL REGULATOR"/>
    <property type="match status" value="1"/>
</dbReference>
<reference evidence="7" key="1">
    <citation type="journal article" date="2014" name="Int. J. Syst. Evol. Microbiol.">
        <title>Complete genome of a new Firmicutes species belonging to the dominant human colonic microbiota ('Ruminococcus bicirculans') reveals two chromosomes and a selective capacity to utilize plant glucans.</title>
        <authorList>
            <consortium name="NISC Comparative Sequencing Program"/>
            <person name="Wegmann U."/>
            <person name="Louis P."/>
            <person name="Goesmann A."/>
            <person name="Henrissat B."/>
            <person name="Duncan S.H."/>
            <person name="Flint H.J."/>
        </authorList>
    </citation>
    <scope>NUCLEOTIDE SEQUENCE</scope>
    <source>
        <strain evidence="7">NBRC 111756</strain>
    </source>
</reference>
<dbReference type="SUPFAM" id="SSF46785">
    <property type="entry name" value="Winged helix' DNA-binding domain"/>
    <property type="match status" value="1"/>
</dbReference>
<evidence type="ECO:0000313" key="7">
    <source>
        <dbReference type="EMBL" id="MFC6673985.1"/>
    </source>
</evidence>
<comment type="caution">
    <text evidence="7">The sequence shown here is derived from an EMBL/GenBank/DDBJ whole genome shotgun (WGS) entry which is preliminary data.</text>
</comment>
<organism evidence="7 8">
    <name type="scientific">Marinobacterium aestuariivivens</name>
    <dbReference type="NCBI Taxonomy" id="1698799"/>
    <lineage>
        <taxon>Bacteria</taxon>
        <taxon>Pseudomonadati</taxon>
        <taxon>Pseudomonadota</taxon>
        <taxon>Gammaproteobacteria</taxon>
        <taxon>Oceanospirillales</taxon>
        <taxon>Oceanospirillaceae</taxon>
        <taxon>Marinobacterium</taxon>
    </lineage>
</organism>
<evidence type="ECO:0000313" key="6">
    <source>
        <dbReference type="EMBL" id="MFC6668708.1"/>
    </source>
</evidence>
<dbReference type="EMBL" id="JBHSWE010000001">
    <property type="protein sequence ID" value="MFC6668708.1"/>
    <property type="molecule type" value="Genomic_DNA"/>
</dbReference>
<keyword evidence="8" id="KW-1185">Reference proteome</keyword>
<gene>
    <name evidence="6" type="ORF">ACFQDL_00185</name>
    <name evidence="7" type="ORF">ACFQDL_30770</name>
</gene>
<dbReference type="InterPro" id="IPR005119">
    <property type="entry name" value="LysR_subst-bd"/>
</dbReference>
<evidence type="ECO:0000256" key="2">
    <source>
        <dbReference type="ARBA" id="ARBA00023015"/>
    </source>
</evidence>
<keyword evidence="2" id="KW-0805">Transcription regulation</keyword>
<dbReference type="PANTHER" id="PTHR30537:SF35">
    <property type="entry name" value="TRANSCRIPTIONAL REGULATORY PROTEIN"/>
    <property type="match status" value="1"/>
</dbReference>
<evidence type="ECO:0000259" key="5">
    <source>
        <dbReference type="PROSITE" id="PS50931"/>
    </source>
</evidence>
<dbReference type="RefSeq" id="WP_379907244.1">
    <property type="nucleotide sequence ID" value="NZ_JBHSWE010000001.1"/>
</dbReference>